<proteinExistence type="predicted"/>
<reference evidence="2 3" key="1">
    <citation type="submission" date="2020-01" db="EMBL/GenBank/DDBJ databases">
        <title>Genome analysis of Anaerocolumna sp. CBA3638.</title>
        <authorList>
            <person name="Kim J."/>
            <person name="Roh S.W."/>
        </authorList>
    </citation>
    <scope>NUCLEOTIDE SEQUENCE [LARGE SCALE GENOMIC DNA]</scope>
    <source>
        <strain evidence="2 3">CBA3638</strain>
    </source>
</reference>
<dbReference type="AlphaFoldDB" id="A0A6P1TIP7"/>
<keyword evidence="1" id="KW-1133">Transmembrane helix</keyword>
<keyword evidence="1" id="KW-0472">Membrane</keyword>
<dbReference type="RefSeq" id="WP_161836808.1">
    <property type="nucleotide sequence ID" value="NZ_CP048000.1"/>
</dbReference>
<feature type="transmembrane region" description="Helical" evidence="1">
    <location>
        <begin position="21"/>
        <end position="47"/>
    </location>
</feature>
<gene>
    <name evidence="2" type="ORF">Ana3638_03570</name>
</gene>
<dbReference type="EMBL" id="CP048000">
    <property type="protein sequence ID" value="QHQ59972.1"/>
    <property type="molecule type" value="Genomic_DNA"/>
</dbReference>
<feature type="transmembrane region" description="Helical" evidence="1">
    <location>
        <begin position="259"/>
        <end position="285"/>
    </location>
</feature>
<dbReference type="KEGG" id="anr:Ana3638_03570"/>
<evidence type="ECO:0000313" key="3">
    <source>
        <dbReference type="Proteomes" id="UP000464314"/>
    </source>
</evidence>
<protein>
    <recommendedName>
        <fullName evidence="4">Cell division protein FtsX</fullName>
    </recommendedName>
</protein>
<keyword evidence="1" id="KW-0812">Transmembrane</keyword>
<organism evidence="2 3">
    <name type="scientific">Anaerocolumna sedimenticola</name>
    <dbReference type="NCBI Taxonomy" id="2696063"/>
    <lineage>
        <taxon>Bacteria</taxon>
        <taxon>Bacillati</taxon>
        <taxon>Bacillota</taxon>
        <taxon>Clostridia</taxon>
        <taxon>Lachnospirales</taxon>
        <taxon>Lachnospiraceae</taxon>
        <taxon>Anaerocolumna</taxon>
    </lineage>
</organism>
<keyword evidence="3" id="KW-1185">Reference proteome</keyword>
<evidence type="ECO:0000256" key="1">
    <source>
        <dbReference type="SAM" id="Phobius"/>
    </source>
</evidence>
<evidence type="ECO:0008006" key="4">
    <source>
        <dbReference type="Google" id="ProtNLM"/>
    </source>
</evidence>
<sequence length="289" mass="33590">MDNVQLEKKIKHKKRQRLRNGLSLTLAFILSMLMLCISVLFGVYVGVFNEDVILTQLNKSGYYEKVRDTIEDNLVSDLLPTGLPWQKILTNVVTLERVYIDAKQNIEAALHENVSTINESEIEATLKINMEEYIANNKVEKTKEVNEGISELSTTLTKEYIRLLQFPFVKYFIKYKGIYEKLIKLFVPIILLLIAVIIITLIKMQYYKHRALRYIAYSCTAAAIMLFLIPAYLLLSGIYQNIHIAPLYFYNFIVSYLRWDIIIFLYIGAFWLAVLSGLLISIFYLKKRG</sequence>
<evidence type="ECO:0000313" key="2">
    <source>
        <dbReference type="EMBL" id="QHQ59972.1"/>
    </source>
</evidence>
<dbReference type="Proteomes" id="UP000464314">
    <property type="component" value="Chromosome"/>
</dbReference>
<name>A0A6P1TIP7_9FIRM</name>
<feature type="transmembrane region" description="Helical" evidence="1">
    <location>
        <begin position="214"/>
        <end position="239"/>
    </location>
</feature>
<accession>A0A6P1TIP7</accession>
<feature type="transmembrane region" description="Helical" evidence="1">
    <location>
        <begin position="182"/>
        <end position="202"/>
    </location>
</feature>